<feature type="compositionally biased region" description="Polar residues" evidence="1">
    <location>
        <begin position="8"/>
        <end position="25"/>
    </location>
</feature>
<evidence type="ECO:0000256" key="1">
    <source>
        <dbReference type="SAM" id="MobiDB-lite"/>
    </source>
</evidence>
<name>A0A2P2PET8_RHIMU</name>
<proteinExistence type="predicted"/>
<organism evidence="2">
    <name type="scientific">Rhizophora mucronata</name>
    <name type="common">Asiatic mangrove</name>
    <dbReference type="NCBI Taxonomy" id="61149"/>
    <lineage>
        <taxon>Eukaryota</taxon>
        <taxon>Viridiplantae</taxon>
        <taxon>Streptophyta</taxon>
        <taxon>Embryophyta</taxon>
        <taxon>Tracheophyta</taxon>
        <taxon>Spermatophyta</taxon>
        <taxon>Magnoliopsida</taxon>
        <taxon>eudicotyledons</taxon>
        <taxon>Gunneridae</taxon>
        <taxon>Pentapetalae</taxon>
        <taxon>rosids</taxon>
        <taxon>fabids</taxon>
        <taxon>Malpighiales</taxon>
        <taxon>Rhizophoraceae</taxon>
        <taxon>Rhizophora</taxon>
    </lineage>
</organism>
<sequence>MMILPSNVLKTQNTRDPNQTNLNPT</sequence>
<dbReference type="EMBL" id="GGEC01072751">
    <property type="protein sequence ID" value="MBX53235.1"/>
    <property type="molecule type" value="Transcribed_RNA"/>
</dbReference>
<dbReference type="AlphaFoldDB" id="A0A2P2PET8"/>
<protein>
    <submittedName>
        <fullName evidence="2">Uncharacterized protein</fullName>
    </submittedName>
</protein>
<feature type="region of interest" description="Disordered" evidence="1">
    <location>
        <begin position="1"/>
        <end position="25"/>
    </location>
</feature>
<reference evidence="2" key="1">
    <citation type="submission" date="2018-02" db="EMBL/GenBank/DDBJ databases">
        <title>Rhizophora mucronata_Transcriptome.</title>
        <authorList>
            <person name="Meera S.P."/>
            <person name="Sreeshan A."/>
            <person name="Augustine A."/>
        </authorList>
    </citation>
    <scope>NUCLEOTIDE SEQUENCE</scope>
    <source>
        <tissue evidence="2">Leaf</tissue>
    </source>
</reference>
<accession>A0A2P2PET8</accession>
<evidence type="ECO:0000313" key="2">
    <source>
        <dbReference type="EMBL" id="MBX53235.1"/>
    </source>
</evidence>